<comment type="similarity">
    <text evidence="2 11">Belongs to the PPP phosphatase family.</text>
</comment>
<comment type="cofactor">
    <cofactor evidence="1">
        <name>Mn(2+)</name>
        <dbReference type="ChEBI" id="CHEBI:29035"/>
    </cofactor>
</comment>
<sequence length="311" mass="35708">MSLAKINELIRLLEYGVRPPNQVVPMDKKDIQAVCRDARQILIDEDMCLSVSAPICVVGDLHGQYEDLLRILKIKGFPPSQRFLFLGDYVDRGKHSLETLTLLLCYKIKYRHHVFLLRGNHESQSINQIYGFFDECKRRYSSKLWKTFVDCYSCMPVAAVVSNRVFCCHGGLSPSLSCIDDINKLQRPTDIPINGLLCDLLWSDPDRSFGWNKSSRGVSFVFGSDVVERFLYRNDFDLICRAHQVVEDGYELFAKRQLVTIFSAPNYCGVFDNAGATMFIDHNLMITFDIYKSRAIRRSGVDEFVEEAKRV</sequence>
<feature type="domain" description="Serine/threonine specific protein phosphatases" evidence="12">
    <location>
        <begin position="117"/>
        <end position="122"/>
    </location>
</feature>
<comment type="subcellular location">
    <subcellularLocation>
        <location evidence="7">Cell projection</location>
        <location evidence="7">Pseudopodium</location>
    </subcellularLocation>
</comment>
<evidence type="ECO:0000256" key="1">
    <source>
        <dbReference type="ARBA" id="ARBA00001936"/>
    </source>
</evidence>
<dbReference type="GO" id="GO:0031143">
    <property type="term" value="C:pseudopodium"/>
    <property type="evidence" value="ECO:0007669"/>
    <property type="project" value="UniProtKB-SubCell"/>
</dbReference>
<reference evidence="14" key="1">
    <citation type="submission" date="2025-08" db="UniProtKB">
        <authorList>
            <consortium name="RefSeq"/>
        </authorList>
    </citation>
    <scope>IDENTIFICATION</scope>
    <source>
        <strain evidence="14">15112-1751.03</strain>
        <tissue evidence="14">Whole Adult</tissue>
    </source>
</reference>
<dbReference type="SUPFAM" id="SSF56300">
    <property type="entry name" value="Metallo-dependent phosphatases"/>
    <property type="match status" value="1"/>
</dbReference>
<dbReference type="PANTHER" id="PTHR11668:SF300">
    <property type="entry name" value="SERINE_THREONINE-PROTEIN PHOSPHATASE"/>
    <property type="match status" value="1"/>
</dbReference>
<evidence type="ECO:0000256" key="10">
    <source>
        <dbReference type="ARBA" id="ARBA00054219"/>
    </source>
</evidence>
<accession>A0A6P8X6T9</accession>
<dbReference type="OrthoDB" id="7880081at2759"/>
<dbReference type="GO" id="GO:0031272">
    <property type="term" value="P:regulation of pseudopodium assembly"/>
    <property type="evidence" value="ECO:0007669"/>
    <property type="project" value="UniProtKB-ARBA"/>
</dbReference>
<dbReference type="GO" id="GO:0005634">
    <property type="term" value="C:nucleus"/>
    <property type="evidence" value="ECO:0007669"/>
    <property type="project" value="TreeGrafter"/>
</dbReference>
<dbReference type="PANTHER" id="PTHR11668">
    <property type="entry name" value="SERINE/THREONINE PROTEIN PHOSPHATASE"/>
    <property type="match status" value="1"/>
</dbReference>
<evidence type="ECO:0000256" key="7">
    <source>
        <dbReference type="ARBA" id="ARBA00037818"/>
    </source>
</evidence>
<dbReference type="PRINTS" id="PR00114">
    <property type="entry name" value="STPHPHTASE"/>
</dbReference>
<protein>
    <recommendedName>
        <fullName evidence="11">Serine/threonine-protein phosphatase</fullName>
        <ecNumber evidence="11">3.1.3.16</ecNumber>
    </recommendedName>
</protein>
<evidence type="ECO:0000256" key="3">
    <source>
        <dbReference type="ARBA" id="ARBA00022723"/>
    </source>
</evidence>
<organism evidence="13 14">
    <name type="scientific">Drosophila albomicans</name>
    <name type="common">Fruit fly</name>
    <dbReference type="NCBI Taxonomy" id="7291"/>
    <lineage>
        <taxon>Eukaryota</taxon>
        <taxon>Metazoa</taxon>
        <taxon>Ecdysozoa</taxon>
        <taxon>Arthropoda</taxon>
        <taxon>Hexapoda</taxon>
        <taxon>Insecta</taxon>
        <taxon>Pterygota</taxon>
        <taxon>Neoptera</taxon>
        <taxon>Endopterygota</taxon>
        <taxon>Diptera</taxon>
        <taxon>Brachycera</taxon>
        <taxon>Muscomorpha</taxon>
        <taxon>Ephydroidea</taxon>
        <taxon>Drosophilidae</taxon>
        <taxon>Drosophila</taxon>
    </lineage>
</organism>
<dbReference type="GO" id="GO:0046872">
    <property type="term" value="F:metal ion binding"/>
    <property type="evidence" value="ECO:0007669"/>
    <property type="project" value="UniProtKB-KW"/>
</dbReference>
<dbReference type="PROSITE" id="PS00125">
    <property type="entry name" value="SER_THR_PHOSPHATASE"/>
    <property type="match status" value="1"/>
</dbReference>
<dbReference type="GO" id="GO:0005737">
    <property type="term" value="C:cytoplasm"/>
    <property type="evidence" value="ECO:0007669"/>
    <property type="project" value="TreeGrafter"/>
</dbReference>
<dbReference type="FunFam" id="3.60.21.10:FF:000026">
    <property type="entry name" value="Serine/threonine-protein phosphatase"/>
    <property type="match status" value="1"/>
</dbReference>
<dbReference type="GO" id="GO:0004722">
    <property type="term" value="F:protein serine/threonine phosphatase activity"/>
    <property type="evidence" value="ECO:0007669"/>
    <property type="project" value="UniProtKB-EC"/>
</dbReference>
<proteinExistence type="inferred from homology"/>
<evidence type="ECO:0000256" key="11">
    <source>
        <dbReference type="RuleBase" id="RU004273"/>
    </source>
</evidence>
<dbReference type="GO" id="GO:0007060">
    <property type="term" value="P:male meiosis chromosome segregation"/>
    <property type="evidence" value="ECO:0007669"/>
    <property type="project" value="UniProtKB-ARBA"/>
</dbReference>
<evidence type="ECO:0000256" key="8">
    <source>
        <dbReference type="ARBA" id="ARBA00047761"/>
    </source>
</evidence>
<dbReference type="Proteomes" id="UP000515160">
    <property type="component" value="Chromosome 3"/>
</dbReference>
<keyword evidence="3" id="KW-0479">Metal-binding</keyword>
<dbReference type="GO" id="GO:0097723">
    <property type="term" value="P:amoeboid sperm motility"/>
    <property type="evidence" value="ECO:0007669"/>
    <property type="project" value="UniProtKB-ARBA"/>
</dbReference>
<keyword evidence="4 11" id="KW-0378">Hydrolase</keyword>
<keyword evidence="6" id="KW-0464">Manganese</keyword>
<evidence type="ECO:0000313" key="14">
    <source>
        <dbReference type="RefSeq" id="XP_034108704.1"/>
    </source>
</evidence>
<evidence type="ECO:0000256" key="2">
    <source>
        <dbReference type="ARBA" id="ARBA00008294"/>
    </source>
</evidence>
<evidence type="ECO:0000256" key="9">
    <source>
        <dbReference type="ARBA" id="ARBA00048336"/>
    </source>
</evidence>
<gene>
    <name evidence="14" type="primary">LOC117570908</name>
</gene>
<dbReference type="Gene3D" id="3.60.21.10">
    <property type="match status" value="1"/>
</dbReference>
<comment type="catalytic activity">
    <reaction evidence="9 11">
        <text>O-phospho-L-threonyl-[protein] + H2O = L-threonyl-[protein] + phosphate</text>
        <dbReference type="Rhea" id="RHEA:47004"/>
        <dbReference type="Rhea" id="RHEA-COMP:11060"/>
        <dbReference type="Rhea" id="RHEA-COMP:11605"/>
        <dbReference type="ChEBI" id="CHEBI:15377"/>
        <dbReference type="ChEBI" id="CHEBI:30013"/>
        <dbReference type="ChEBI" id="CHEBI:43474"/>
        <dbReference type="ChEBI" id="CHEBI:61977"/>
        <dbReference type="EC" id="3.1.3.16"/>
    </reaction>
</comment>
<dbReference type="InterPro" id="IPR029052">
    <property type="entry name" value="Metallo-depent_PP-like"/>
</dbReference>
<dbReference type="Pfam" id="PF00149">
    <property type="entry name" value="Metallophos"/>
    <property type="match status" value="1"/>
</dbReference>
<dbReference type="InterPro" id="IPR006186">
    <property type="entry name" value="Ser/Thr-sp_prot-phosphatase"/>
</dbReference>
<comment type="function">
    <text evidence="10">Probable phosphatase which plays a redundant role with gsp-4 in spermatogenesis by regulating sister chromatid segregation during meiosis. In addition, involved in sperm motility by controlling the dynamic disassembly of major sperm proteins (MSP) in the spermatozoan pseudopodium.</text>
</comment>
<dbReference type="InterPro" id="IPR050341">
    <property type="entry name" value="PP1_catalytic_subunit"/>
</dbReference>
<dbReference type="SMART" id="SM00156">
    <property type="entry name" value="PP2Ac"/>
    <property type="match status" value="1"/>
</dbReference>
<evidence type="ECO:0000313" key="13">
    <source>
        <dbReference type="Proteomes" id="UP000515160"/>
    </source>
</evidence>
<evidence type="ECO:0000259" key="12">
    <source>
        <dbReference type="PROSITE" id="PS00125"/>
    </source>
</evidence>
<dbReference type="RefSeq" id="XP_034108704.1">
    <property type="nucleotide sequence ID" value="XM_034252813.2"/>
</dbReference>
<evidence type="ECO:0000256" key="5">
    <source>
        <dbReference type="ARBA" id="ARBA00022912"/>
    </source>
</evidence>
<name>A0A6P8X6T9_DROAB</name>
<keyword evidence="13" id="KW-1185">Reference proteome</keyword>
<dbReference type="EC" id="3.1.3.16" evidence="11"/>
<dbReference type="InterPro" id="IPR004843">
    <property type="entry name" value="Calcineurin-like_PHP"/>
</dbReference>
<evidence type="ECO:0000256" key="6">
    <source>
        <dbReference type="ARBA" id="ARBA00023211"/>
    </source>
</evidence>
<evidence type="ECO:0000256" key="4">
    <source>
        <dbReference type="ARBA" id="ARBA00022801"/>
    </source>
</evidence>
<comment type="catalytic activity">
    <reaction evidence="8">
        <text>O-phospho-L-seryl-[protein] + H2O = L-seryl-[protein] + phosphate</text>
        <dbReference type="Rhea" id="RHEA:20629"/>
        <dbReference type="Rhea" id="RHEA-COMP:9863"/>
        <dbReference type="Rhea" id="RHEA-COMP:11604"/>
        <dbReference type="ChEBI" id="CHEBI:15377"/>
        <dbReference type="ChEBI" id="CHEBI:29999"/>
        <dbReference type="ChEBI" id="CHEBI:43474"/>
        <dbReference type="ChEBI" id="CHEBI:83421"/>
        <dbReference type="EC" id="3.1.3.16"/>
    </reaction>
</comment>
<dbReference type="GO" id="GO:0018991">
    <property type="term" value="P:egg-laying behavior"/>
    <property type="evidence" value="ECO:0007669"/>
    <property type="project" value="UniProtKB-ARBA"/>
</dbReference>
<dbReference type="GeneID" id="117570908"/>
<keyword evidence="5" id="KW-0904">Protein phosphatase</keyword>
<dbReference type="AlphaFoldDB" id="A0A6P8X6T9"/>